<proteinExistence type="predicted"/>
<keyword evidence="2" id="KW-0812">Transmembrane</keyword>
<dbReference type="AlphaFoldDB" id="A0A3S9WPL9"/>
<evidence type="ECO:0000313" key="5">
    <source>
        <dbReference type="Proteomes" id="UP000274841"/>
    </source>
</evidence>
<sequence length="130" mass="13318">MSRPVGTASRPVRTAIAAAALSALIVFIGAESAAAGEQRSVVDTQSRTATTAPTPTPTSTPTPTTGTTHEQQNGEQPVERTDLGFLGVAFLFGIGFLLAAGALGILVSGRARRRRDRADAAAREEGSDVA</sequence>
<keyword evidence="3" id="KW-0732">Signal</keyword>
<evidence type="ECO:0000313" key="4">
    <source>
        <dbReference type="EMBL" id="AZS42001.1"/>
    </source>
</evidence>
<dbReference type="RefSeq" id="WP_046747503.1">
    <property type="nucleotide sequence ID" value="NZ_CP031422.1"/>
</dbReference>
<evidence type="ECO:0008006" key="6">
    <source>
        <dbReference type="Google" id="ProtNLM"/>
    </source>
</evidence>
<protein>
    <recommendedName>
        <fullName evidence="6">Gram-positive cocci surface proteins LPxTG domain-containing protein</fullName>
    </recommendedName>
</protein>
<feature type="transmembrane region" description="Helical" evidence="2">
    <location>
        <begin position="83"/>
        <end position="107"/>
    </location>
</feature>
<evidence type="ECO:0000256" key="1">
    <source>
        <dbReference type="SAM" id="MobiDB-lite"/>
    </source>
</evidence>
<evidence type="ECO:0000256" key="3">
    <source>
        <dbReference type="SAM" id="SignalP"/>
    </source>
</evidence>
<organism evidence="4 5">
    <name type="scientific">Microbacterium oxydans</name>
    <dbReference type="NCBI Taxonomy" id="82380"/>
    <lineage>
        <taxon>Bacteria</taxon>
        <taxon>Bacillati</taxon>
        <taxon>Actinomycetota</taxon>
        <taxon>Actinomycetes</taxon>
        <taxon>Micrococcales</taxon>
        <taxon>Microbacteriaceae</taxon>
        <taxon>Microbacterium</taxon>
    </lineage>
</organism>
<name>A0A3S9WPL9_9MICO</name>
<feature type="signal peptide" evidence="3">
    <location>
        <begin position="1"/>
        <end position="33"/>
    </location>
</feature>
<keyword evidence="2" id="KW-0472">Membrane</keyword>
<gene>
    <name evidence="4" type="ORF">CVS54_03363</name>
</gene>
<feature type="chain" id="PRO_5039028271" description="Gram-positive cocci surface proteins LPxTG domain-containing protein" evidence="3">
    <location>
        <begin position="34"/>
        <end position="130"/>
    </location>
</feature>
<keyword evidence="2" id="KW-1133">Transmembrane helix</keyword>
<reference evidence="4 5" key="1">
    <citation type="submission" date="2018-08" db="EMBL/GenBank/DDBJ databases">
        <title>Microbacterium oxydans strain HG3.</title>
        <authorList>
            <person name="ORTET P."/>
        </authorList>
    </citation>
    <scope>NUCLEOTIDE SEQUENCE [LARGE SCALE GENOMIC DNA]</scope>
    <source>
        <strain evidence="4 5">HG3</strain>
    </source>
</reference>
<dbReference type="EMBL" id="CP031422">
    <property type="protein sequence ID" value="AZS42001.1"/>
    <property type="molecule type" value="Genomic_DNA"/>
</dbReference>
<dbReference type="Proteomes" id="UP000274841">
    <property type="component" value="Chromosome"/>
</dbReference>
<feature type="region of interest" description="Disordered" evidence="1">
    <location>
        <begin position="33"/>
        <end position="79"/>
    </location>
</feature>
<accession>A0A3S9WPL9</accession>
<evidence type="ECO:0000256" key="2">
    <source>
        <dbReference type="SAM" id="Phobius"/>
    </source>
</evidence>
<dbReference type="KEGG" id="moy:CVS54_03363"/>